<feature type="domain" description="GGDEF" evidence="2">
    <location>
        <begin position="277"/>
        <end position="412"/>
    </location>
</feature>
<dbReference type="GO" id="GO:0071111">
    <property type="term" value="F:cyclic-guanylate-specific phosphodiesterase activity"/>
    <property type="evidence" value="ECO:0007669"/>
    <property type="project" value="InterPro"/>
</dbReference>
<feature type="domain" description="EAL" evidence="1">
    <location>
        <begin position="423"/>
        <end position="664"/>
    </location>
</feature>
<dbReference type="SMART" id="SM00052">
    <property type="entry name" value="EAL"/>
    <property type="match status" value="1"/>
</dbReference>
<keyword evidence="4" id="KW-1185">Reference proteome</keyword>
<organism evidence="3 4">
    <name type="scientific">Persephonella hydrogeniphila</name>
    <dbReference type="NCBI Taxonomy" id="198703"/>
    <lineage>
        <taxon>Bacteria</taxon>
        <taxon>Pseudomonadati</taxon>
        <taxon>Aquificota</taxon>
        <taxon>Aquificia</taxon>
        <taxon>Aquificales</taxon>
        <taxon>Hydrogenothermaceae</taxon>
        <taxon>Persephonella</taxon>
    </lineage>
</organism>
<dbReference type="Pfam" id="PF00990">
    <property type="entry name" value="GGDEF"/>
    <property type="match status" value="1"/>
</dbReference>
<dbReference type="InterPro" id="IPR050706">
    <property type="entry name" value="Cyclic-di-GMP_PDE-like"/>
</dbReference>
<dbReference type="InterPro" id="IPR029787">
    <property type="entry name" value="Nucleotide_cyclase"/>
</dbReference>
<dbReference type="SUPFAM" id="SSF141868">
    <property type="entry name" value="EAL domain-like"/>
    <property type="match status" value="1"/>
</dbReference>
<accession>A0A285NJW3</accession>
<proteinExistence type="predicted"/>
<dbReference type="PROSITE" id="PS50883">
    <property type="entry name" value="EAL"/>
    <property type="match status" value="1"/>
</dbReference>
<reference evidence="4" key="1">
    <citation type="submission" date="2017-09" db="EMBL/GenBank/DDBJ databases">
        <authorList>
            <person name="Varghese N."/>
            <person name="Submissions S."/>
        </authorList>
    </citation>
    <scope>NUCLEOTIDE SEQUENCE [LARGE SCALE GENOMIC DNA]</scope>
    <source>
        <strain evidence="4">DSM 15103</strain>
    </source>
</reference>
<dbReference type="InterPro" id="IPR001633">
    <property type="entry name" value="EAL_dom"/>
</dbReference>
<dbReference type="InterPro" id="IPR000160">
    <property type="entry name" value="GGDEF_dom"/>
</dbReference>
<dbReference type="AlphaFoldDB" id="A0A285NJW3"/>
<dbReference type="Gene3D" id="3.30.70.270">
    <property type="match status" value="1"/>
</dbReference>
<dbReference type="NCBIfam" id="TIGR00254">
    <property type="entry name" value="GGDEF"/>
    <property type="match status" value="1"/>
</dbReference>
<evidence type="ECO:0000313" key="3">
    <source>
        <dbReference type="EMBL" id="SNZ08166.1"/>
    </source>
</evidence>
<dbReference type="SUPFAM" id="SSF55073">
    <property type="entry name" value="Nucleotide cyclase"/>
    <property type="match status" value="1"/>
</dbReference>
<dbReference type="InterPro" id="IPR043128">
    <property type="entry name" value="Rev_trsase/Diguanyl_cyclase"/>
</dbReference>
<name>A0A285NJW3_9AQUI</name>
<evidence type="ECO:0000259" key="1">
    <source>
        <dbReference type="PROSITE" id="PS50883"/>
    </source>
</evidence>
<dbReference type="PROSITE" id="PS50887">
    <property type="entry name" value="GGDEF"/>
    <property type="match status" value="1"/>
</dbReference>
<dbReference type="PANTHER" id="PTHR33121:SF70">
    <property type="entry name" value="SIGNALING PROTEIN YKOW"/>
    <property type="match status" value="1"/>
</dbReference>
<dbReference type="EMBL" id="OBEI01000004">
    <property type="protein sequence ID" value="SNZ08166.1"/>
    <property type="molecule type" value="Genomic_DNA"/>
</dbReference>
<dbReference type="Pfam" id="PF00563">
    <property type="entry name" value="EAL"/>
    <property type="match status" value="1"/>
</dbReference>
<sequence>MEEQKILEKTIQNLMEDPDIKIFLSRDLLETTKNKLSELLKNLPDFNNYLIEKKLTDFGSYIFETGVPVKIFSKITNILENILPFSQNMTKNYMSRGYLIQMIRIHKEAIFPVYLQMENMKEIKMLEHFRRHLLYLLQVITAIEEEMYYQFEPFDEKKCPLHNWLTSDEATKIFDKEIKRIKNIHNSIHRLSTLLLERMKNFQYYSAVKIYDEIFKNSLHLLFYSRSYTENLLTEKKEKLQKIVRKLRSLSEQDTVTRIHNDIRLFKVLKIHMRSKKEFYIAIFDIDDFRYINQVYGFKIGNILLKEVAKTLESFKSKYKILNFKTGSNSFVSIIFEKNVENIIKDIKKSTENIELDVKIDTHSVKFYPKLTAAYLKVDNFFSSPDEVLEILDIVLYRGKRENKGSIVSYDKKKDSKIEVAKCLDKQIFLGYAIKENKIKPFFQPIFNIKTGEILGFEALFRIERDGEIYPAGDFINIAYKTGLIAEVDKLITKYILSNMDILNRYTIFLNISPQTLKEKWFVESARYLDNCVFEITEQMAFENINKLKMLNIETSNSMALDDFGSGYSSIKTVVELASHNVISFLKIDGAIIRDIDKNRESFFIVESIVKIAKTLSLKTVAEFIENKRILEIIRNLQIDYAQGFYLGKPSPITEINNFKILKTKE</sequence>
<dbReference type="CDD" id="cd01948">
    <property type="entry name" value="EAL"/>
    <property type="match status" value="1"/>
</dbReference>
<evidence type="ECO:0000313" key="4">
    <source>
        <dbReference type="Proteomes" id="UP000219036"/>
    </source>
</evidence>
<dbReference type="SMART" id="SM00267">
    <property type="entry name" value="GGDEF"/>
    <property type="match status" value="1"/>
</dbReference>
<dbReference type="PANTHER" id="PTHR33121">
    <property type="entry name" value="CYCLIC DI-GMP PHOSPHODIESTERASE PDEF"/>
    <property type="match status" value="1"/>
</dbReference>
<dbReference type="Gene3D" id="3.20.20.450">
    <property type="entry name" value="EAL domain"/>
    <property type="match status" value="1"/>
</dbReference>
<dbReference type="RefSeq" id="WP_097000366.1">
    <property type="nucleotide sequence ID" value="NZ_OBEI01000004.1"/>
</dbReference>
<dbReference type="OrthoDB" id="7057390at2"/>
<evidence type="ECO:0000259" key="2">
    <source>
        <dbReference type="PROSITE" id="PS50887"/>
    </source>
</evidence>
<dbReference type="InterPro" id="IPR035919">
    <property type="entry name" value="EAL_sf"/>
</dbReference>
<protein>
    <submittedName>
        <fullName evidence="3">Diguanylate cyclase (GGDEF) domain-containing protein</fullName>
    </submittedName>
</protein>
<dbReference type="Proteomes" id="UP000219036">
    <property type="component" value="Unassembled WGS sequence"/>
</dbReference>
<gene>
    <name evidence="3" type="ORF">SAMN06265182_1192</name>
</gene>